<evidence type="ECO:0000256" key="4">
    <source>
        <dbReference type="ARBA" id="ARBA00022475"/>
    </source>
</evidence>
<evidence type="ECO:0000256" key="1">
    <source>
        <dbReference type="ARBA" id="ARBA00004651"/>
    </source>
</evidence>
<evidence type="ECO:0000256" key="3">
    <source>
        <dbReference type="ARBA" id="ARBA00022448"/>
    </source>
</evidence>
<dbReference type="PANTHER" id="PTHR21716:SF53">
    <property type="entry name" value="PERMEASE PERM-RELATED"/>
    <property type="match status" value="1"/>
</dbReference>
<comment type="similarity">
    <text evidence="2">Belongs to the autoinducer-2 exporter (AI-2E) (TC 2.A.86) family.</text>
</comment>
<evidence type="ECO:0000313" key="9">
    <source>
        <dbReference type="EMBL" id="MBY5957530.1"/>
    </source>
</evidence>
<accession>A0A953HSF7</accession>
<name>A0A953HSF7_9BACT</name>
<evidence type="ECO:0000256" key="8">
    <source>
        <dbReference type="SAM" id="Phobius"/>
    </source>
</evidence>
<evidence type="ECO:0000256" key="6">
    <source>
        <dbReference type="ARBA" id="ARBA00022989"/>
    </source>
</evidence>
<protein>
    <submittedName>
        <fullName evidence="9">AI-2E family transporter</fullName>
    </submittedName>
</protein>
<gene>
    <name evidence="9" type="ORF">KUV50_05235</name>
</gene>
<dbReference type="RefSeq" id="WP_222579049.1">
    <property type="nucleotide sequence ID" value="NZ_JAHVHU010000005.1"/>
</dbReference>
<keyword evidence="6 8" id="KW-1133">Transmembrane helix</keyword>
<dbReference type="PANTHER" id="PTHR21716">
    <property type="entry name" value="TRANSMEMBRANE PROTEIN"/>
    <property type="match status" value="1"/>
</dbReference>
<organism evidence="9 10">
    <name type="scientific">Membranihabitans marinus</name>
    <dbReference type="NCBI Taxonomy" id="1227546"/>
    <lineage>
        <taxon>Bacteria</taxon>
        <taxon>Pseudomonadati</taxon>
        <taxon>Bacteroidota</taxon>
        <taxon>Saprospiria</taxon>
        <taxon>Saprospirales</taxon>
        <taxon>Saprospiraceae</taxon>
        <taxon>Membranihabitans</taxon>
    </lineage>
</organism>
<proteinExistence type="inferred from homology"/>
<evidence type="ECO:0000256" key="7">
    <source>
        <dbReference type="ARBA" id="ARBA00023136"/>
    </source>
</evidence>
<feature type="transmembrane region" description="Helical" evidence="8">
    <location>
        <begin position="148"/>
        <end position="168"/>
    </location>
</feature>
<keyword evidence="10" id="KW-1185">Reference proteome</keyword>
<feature type="transmembrane region" description="Helical" evidence="8">
    <location>
        <begin position="7"/>
        <end position="26"/>
    </location>
</feature>
<keyword evidence="4" id="KW-1003">Cell membrane</keyword>
<feature type="transmembrane region" description="Helical" evidence="8">
    <location>
        <begin position="302"/>
        <end position="328"/>
    </location>
</feature>
<comment type="subcellular location">
    <subcellularLocation>
        <location evidence="1">Cell membrane</location>
        <topology evidence="1">Multi-pass membrane protein</topology>
    </subcellularLocation>
</comment>
<feature type="transmembrane region" description="Helical" evidence="8">
    <location>
        <begin position="205"/>
        <end position="227"/>
    </location>
</feature>
<feature type="transmembrane region" description="Helical" evidence="8">
    <location>
        <begin position="61"/>
        <end position="83"/>
    </location>
</feature>
<evidence type="ECO:0000256" key="2">
    <source>
        <dbReference type="ARBA" id="ARBA00009773"/>
    </source>
</evidence>
<dbReference type="EMBL" id="JAHVHU010000005">
    <property type="protein sequence ID" value="MBY5957530.1"/>
    <property type="molecule type" value="Genomic_DNA"/>
</dbReference>
<keyword evidence="5 8" id="KW-0812">Transmembrane</keyword>
<reference evidence="9" key="1">
    <citation type="submission" date="2021-06" db="EMBL/GenBank/DDBJ databases">
        <title>44 bacteria genomes isolated from Dapeng, Shenzhen.</title>
        <authorList>
            <person name="Zheng W."/>
            <person name="Yu S."/>
            <person name="Huang Y."/>
        </authorList>
    </citation>
    <scope>NUCLEOTIDE SEQUENCE</scope>
    <source>
        <strain evidence="9">DP5N28-2</strain>
    </source>
</reference>
<evidence type="ECO:0000256" key="5">
    <source>
        <dbReference type="ARBA" id="ARBA00022692"/>
    </source>
</evidence>
<sequence length="351" mass="38660">MNVKNTSALFHVNQVLLFLLLLFTLLYWGSSFLIPLALGSLLAMLLAPFTRQLERWKFPRLLASLVSVLLTVSIIITIFSILINQLILLGRDLGSLEDRLPTMLENVYIYISDTFELSKEQQEGYLKNQLSLAAGGITNFATLLLRSLGGYLVNFMIVVTYSILLLLYRGRLKNFIIRLVRVQSKEGVGEATHIVEKTTQVASSYIAGIFIVVLILSVVNTAALYFIGIKHALFFGLLAGLLNLIPYIGSVMGSVFPVLYALLTHDTASAAFIAGIYFFVIQNVESYILTPNIAGAKVDLSPLATIFALLLGGFIWGVAGMVVFVPLLGIAKVVFDNVDELHPYGYLISTR</sequence>
<dbReference type="AlphaFoldDB" id="A0A953HSF7"/>
<feature type="transmembrane region" description="Helical" evidence="8">
    <location>
        <begin position="270"/>
        <end position="290"/>
    </location>
</feature>
<feature type="transmembrane region" description="Helical" evidence="8">
    <location>
        <begin position="233"/>
        <end position="263"/>
    </location>
</feature>
<evidence type="ECO:0000313" key="10">
    <source>
        <dbReference type="Proteomes" id="UP000753961"/>
    </source>
</evidence>
<dbReference type="Proteomes" id="UP000753961">
    <property type="component" value="Unassembled WGS sequence"/>
</dbReference>
<keyword evidence="3" id="KW-0813">Transport</keyword>
<dbReference type="Pfam" id="PF01594">
    <property type="entry name" value="AI-2E_transport"/>
    <property type="match status" value="1"/>
</dbReference>
<comment type="caution">
    <text evidence="9">The sequence shown here is derived from an EMBL/GenBank/DDBJ whole genome shotgun (WGS) entry which is preliminary data.</text>
</comment>
<keyword evidence="7 8" id="KW-0472">Membrane</keyword>
<dbReference type="InterPro" id="IPR002549">
    <property type="entry name" value="AI-2E-like"/>
</dbReference>
<dbReference type="GO" id="GO:0005886">
    <property type="term" value="C:plasma membrane"/>
    <property type="evidence" value="ECO:0007669"/>
    <property type="project" value="UniProtKB-SubCell"/>
</dbReference>